<name>A0A1H9QAM7_9BACI</name>
<dbReference type="Proteomes" id="UP000198571">
    <property type="component" value="Unassembled WGS sequence"/>
</dbReference>
<dbReference type="RefSeq" id="WP_093047454.1">
    <property type="nucleotide sequence ID" value="NZ_FOGT01000002.1"/>
</dbReference>
<evidence type="ECO:0000313" key="3">
    <source>
        <dbReference type="Proteomes" id="UP000198571"/>
    </source>
</evidence>
<dbReference type="AlphaFoldDB" id="A0A1H9QAM7"/>
<dbReference type="EMBL" id="FOGT01000002">
    <property type="protein sequence ID" value="SER57504.1"/>
    <property type="molecule type" value="Genomic_DNA"/>
</dbReference>
<gene>
    <name evidence="2" type="ORF">SAMN05518684_102117</name>
</gene>
<keyword evidence="1" id="KW-0732">Signal</keyword>
<feature type="signal peptide" evidence="1">
    <location>
        <begin position="1"/>
        <end position="22"/>
    </location>
</feature>
<protein>
    <submittedName>
        <fullName evidence="2">Uncharacterized protein</fullName>
    </submittedName>
</protein>
<reference evidence="3" key="1">
    <citation type="submission" date="2016-10" db="EMBL/GenBank/DDBJ databases">
        <authorList>
            <person name="Varghese N."/>
            <person name="Submissions S."/>
        </authorList>
    </citation>
    <scope>NUCLEOTIDE SEQUENCE [LARGE SCALE GENOMIC DNA]</scope>
    <source>
        <strain evidence="3">S9</strain>
    </source>
</reference>
<feature type="chain" id="PRO_5011440507" evidence="1">
    <location>
        <begin position="23"/>
        <end position="92"/>
    </location>
</feature>
<keyword evidence="3" id="KW-1185">Reference proteome</keyword>
<proteinExistence type="predicted"/>
<organism evidence="2 3">
    <name type="scientific">Salipaludibacillus aurantiacus</name>
    <dbReference type="NCBI Taxonomy" id="1601833"/>
    <lineage>
        <taxon>Bacteria</taxon>
        <taxon>Bacillati</taxon>
        <taxon>Bacillota</taxon>
        <taxon>Bacilli</taxon>
        <taxon>Bacillales</taxon>
        <taxon>Bacillaceae</taxon>
    </lineage>
</organism>
<evidence type="ECO:0000256" key="1">
    <source>
        <dbReference type="SAM" id="SignalP"/>
    </source>
</evidence>
<accession>A0A1H9QAM7</accession>
<evidence type="ECO:0000313" key="2">
    <source>
        <dbReference type="EMBL" id="SER57504.1"/>
    </source>
</evidence>
<sequence>MKKIVSGLIVVGLLSVAGGVHAHEHYIETPNGKHIIISEEPDHVHEAHHPIHYKLHMGPSSENRAIKVAAAFLNEDGQYVDADGNLLNVINR</sequence>